<feature type="transmembrane region" description="Helical" evidence="1">
    <location>
        <begin position="36"/>
        <end position="54"/>
    </location>
</feature>
<dbReference type="AlphaFoldDB" id="A6TP66"/>
<keyword evidence="1" id="KW-0472">Membrane</keyword>
<dbReference type="STRING" id="293826.Amet_1814"/>
<proteinExistence type="predicted"/>
<reference evidence="3" key="1">
    <citation type="journal article" date="2016" name="Genome Announc.">
        <title>Complete genome sequence of Alkaliphilus metalliredigens strain QYMF, an alkaliphilic and metal-reducing bacterium isolated from borax-contaminated leachate ponds.</title>
        <authorList>
            <person name="Hwang C."/>
            <person name="Copeland A."/>
            <person name="Lucas S."/>
            <person name="Lapidus A."/>
            <person name="Barry K."/>
            <person name="Detter J.C."/>
            <person name="Glavina Del Rio T."/>
            <person name="Hammon N."/>
            <person name="Israni S."/>
            <person name="Dalin E."/>
            <person name="Tice H."/>
            <person name="Pitluck S."/>
            <person name="Chertkov O."/>
            <person name="Brettin T."/>
            <person name="Bruce D."/>
            <person name="Han C."/>
            <person name="Schmutz J."/>
            <person name="Larimer F."/>
            <person name="Land M.L."/>
            <person name="Hauser L."/>
            <person name="Kyrpides N."/>
            <person name="Mikhailova N."/>
            <person name="Ye Q."/>
            <person name="Zhou J."/>
            <person name="Richardson P."/>
            <person name="Fields M.W."/>
        </authorList>
    </citation>
    <scope>NUCLEOTIDE SEQUENCE [LARGE SCALE GENOMIC DNA]</scope>
    <source>
        <strain evidence="3">QYMF</strain>
    </source>
</reference>
<name>A6TP66_ALKMQ</name>
<evidence type="ECO:0000256" key="1">
    <source>
        <dbReference type="SAM" id="Phobius"/>
    </source>
</evidence>
<keyword evidence="1" id="KW-1133">Transmembrane helix</keyword>
<dbReference type="KEGG" id="amt:Amet_1814"/>
<sequence length="59" mass="6998">MEEPMKRKNEFYRMVGFLIYLVIATIDRFVIKIPNLIYIGITFVAIIFVVYGLLNQRVD</sequence>
<dbReference type="HOGENOM" id="CLU_2949984_0_0_9"/>
<protein>
    <submittedName>
        <fullName evidence="2">Uncharacterized protein</fullName>
    </submittedName>
</protein>
<accession>A6TP66</accession>
<evidence type="ECO:0000313" key="3">
    <source>
        <dbReference type="Proteomes" id="UP000001572"/>
    </source>
</evidence>
<keyword evidence="3" id="KW-1185">Reference proteome</keyword>
<dbReference type="EMBL" id="CP000724">
    <property type="protein sequence ID" value="ABR47984.1"/>
    <property type="molecule type" value="Genomic_DNA"/>
</dbReference>
<feature type="transmembrane region" description="Helical" evidence="1">
    <location>
        <begin position="12"/>
        <end position="30"/>
    </location>
</feature>
<evidence type="ECO:0000313" key="2">
    <source>
        <dbReference type="EMBL" id="ABR47984.1"/>
    </source>
</evidence>
<dbReference type="Proteomes" id="UP000001572">
    <property type="component" value="Chromosome"/>
</dbReference>
<organism evidence="2 3">
    <name type="scientific">Alkaliphilus metalliredigens (strain QYMF)</name>
    <dbReference type="NCBI Taxonomy" id="293826"/>
    <lineage>
        <taxon>Bacteria</taxon>
        <taxon>Bacillati</taxon>
        <taxon>Bacillota</taxon>
        <taxon>Clostridia</taxon>
        <taxon>Peptostreptococcales</taxon>
        <taxon>Natronincolaceae</taxon>
        <taxon>Alkaliphilus</taxon>
    </lineage>
</organism>
<keyword evidence="1" id="KW-0812">Transmembrane</keyword>
<gene>
    <name evidence="2" type="ordered locus">Amet_1814</name>
</gene>